<dbReference type="GO" id="GO:0016791">
    <property type="term" value="F:phosphatase activity"/>
    <property type="evidence" value="ECO:0007669"/>
    <property type="project" value="TreeGrafter"/>
</dbReference>
<name>A0A316UBV9_9BASI</name>
<proteinExistence type="predicted"/>
<gene>
    <name evidence="1" type="ORF">BCV69DRAFT_275647</name>
</gene>
<dbReference type="SMART" id="SM00855">
    <property type="entry name" value="PGAM"/>
    <property type="match status" value="1"/>
</dbReference>
<dbReference type="AlphaFoldDB" id="A0A316UBV9"/>
<dbReference type="GeneID" id="37012818"/>
<evidence type="ECO:0000313" key="2">
    <source>
        <dbReference type="Proteomes" id="UP000245942"/>
    </source>
</evidence>
<reference evidence="1 2" key="1">
    <citation type="journal article" date="2018" name="Mol. Biol. Evol.">
        <title>Broad Genomic Sampling Reveals a Smut Pathogenic Ancestry of the Fungal Clade Ustilaginomycotina.</title>
        <authorList>
            <person name="Kijpornyongpan T."/>
            <person name="Mondo S.J."/>
            <person name="Barry K."/>
            <person name="Sandor L."/>
            <person name="Lee J."/>
            <person name="Lipzen A."/>
            <person name="Pangilinan J."/>
            <person name="LaButti K."/>
            <person name="Hainaut M."/>
            <person name="Henrissat B."/>
            <person name="Grigoriev I.V."/>
            <person name="Spatafora J.W."/>
            <person name="Aime M.C."/>
        </authorList>
    </citation>
    <scope>NUCLEOTIDE SEQUENCE [LARGE SCALE GENOMIC DNA]</scope>
    <source>
        <strain evidence="1 2">MCA 4718</strain>
    </source>
</reference>
<dbReference type="OrthoDB" id="496981at2759"/>
<dbReference type="Proteomes" id="UP000245942">
    <property type="component" value="Unassembled WGS sequence"/>
</dbReference>
<dbReference type="InterPro" id="IPR029033">
    <property type="entry name" value="His_PPase_superfam"/>
</dbReference>
<keyword evidence="2" id="KW-1185">Reference proteome</keyword>
<dbReference type="InterPro" id="IPR050275">
    <property type="entry name" value="PGM_Phosphatase"/>
</dbReference>
<dbReference type="SUPFAM" id="SSF53254">
    <property type="entry name" value="Phosphoglycerate mutase-like"/>
    <property type="match status" value="1"/>
</dbReference>
<protein>
    <recommendedName>
        <fullName evidence="3">Phosphoglycerate mutase-like protein</fullName>
    </recommendedName>
</protein>
<accession>A0A316UBV9</accession>
<dbReference type="EMBL" id="KZ819322">
    <property type="protein sequence ID" value="PWN22720.1"/>
    <property type="molecule type" value="Genomic_DNA"/>
</dbReference>
<dbReference type="RefSeq" id="XP_025349880.1">
    <property type="nucleotide sequence ID" value="XM_025491084.1"/>
</dbReference>
<evidence type="ECO:0008006" key="3">
    <source>
        <dbReference type="Google" id="ProtNLM"/>
    </source>
</evidence>
<dbReference type="PANTHER" id="PTHR48100:SF1">
    <property type="entry name" value="HISTIDINE PHOSPHATASE FAMILY PROTEIN-RELATED"/>
    <property type="match status" value="1"/>
</dbReference>
<dbReference type="PANTHER" id="PTHR48100">
    <property type="entry name" value="BROAD-SPECIFICITY PHOSPHATASE YOR283W-RELATED"/>
    <property type="match status" value="1"/>
</dbReference>
<dbReference type="InterPro" id="IPR013078">
    <property type="entry name" value="His_Pase_superF_clade-1"/>
</dbReference>
<organism evidence="1 2">
    <name type="scientific">Pseudomicrostroma glucosiphilum</name>
    <dbReference type="NCBI Taxonomy" id="1684307"/>
    <lineage>
        <taxon>Eukaryota</taxon>
        <taxon>Fungi</taxon>
        <taxon>Dikarya</taxon>
        <taxon>Basidiomycota</taxon>
        <taxon>Ustilaginomycotina</taxon>
        <taxon>Exobasidiomycetes</taxon>
        <taxon>Microstromatales</taxon>
        <taxon>Microstromatales incertae sedis</taxon>
        <taxon>Pseudomicrostroma</taxon>
    </lineage>
</organism>
<sequence length="373" mass="41907">MSSAEKFQAHPPPYQVREFTVVPDWFIYDGSADEEAAFPAITDNFGLVEGKQWGDLLNEVRRLNESSMSSGSSERYKLVYAARHGEGWHNVAESKYSTKEWDAKWALLTGDGEMTWGPDPELTPLGEDQARDVNAAWKVQIQRLQKGLDAAPLPTRLFSSPFKRSAMTLLLTYQGILLPPGTTPSDVKGVTPVPAPYVKEDLREQYGDDHEAVHRSSKSNIQQSFPNYEIEKSFTEHDERFKVSPSTAAPPIILEKLRENFRDEHTCDERSTRSQVAAYTPGWEIEEGFAEQDEKFGVIHESIDAMTYRVADALRDIFHIAAPDEVIHISSHSGVMESLWRVTGRRDFKPATGAIVPLLVKWSPQEGEAGKAK</sequence>
<dbReference type="Gene3D" id="3.40.50.1240">
    <property type="entry name" value="Phosphoglycerate mutase-like"/>
    <property type="match status" value="1"/>
</dbReference>
<evidence type="ECO:0000313" key="1">
    <source>
        <dbReference type="EMBL" id="PWN22720.1"/>
    </source>
</evidence>
<dbReference type="GO" id="GO:0005737">
    <property type="term" value="C:cytoplasm"/>
    <property type="evidence" value="ECO:0007669"/>
    <property type="project" value="TreeGrafter"/>
</dbReference>